<dbReference type="RefSeq" id="WP_062737449.1">
    <property type="nucleotide sequence ID" value="NZ_BJZS01000118.1"/>
</dbReference>
<organism evidence="1 2">
    <name type="scientific">Kocuria turfanensis</name>
    <dbReference type="NCBI Taxonomy" id="388357"/>
    <lineage>
        <taxon>Bacteria</taxon>
        <taxon>Bacillati</taxon>
        <taxon>Actinomycetota</taxon>
        <taxon>Actinomycetes</taxon>
        <taxon>Micrococcales</taxon>
        <taxon>Micrococcaceae</taxon>
        <taxon>Kocuria</taxon>
    </lineage>
</organism>
<dbReference type="AlphaFoldDB" id="A0A512II47"/>
<gene>
    <name evidence="1" type="ORF">KTU01_34410</name>
</gene>
<proteinExistence type="predicted"/>
<comment type="caution">
    <text evidence="1">The sequence shown here is derived from an EMBL/GenBank/DDBJ whole genome shotgun (WGS) entry which is preliminary data.</text>
</comment>
<keyword evidence="2" id="KW-1185">Reference proteome</keyword>
<sequence>MSITYTPATSAPVDVTATAQKAGLAGGFRVVMAADAHHRACALAQHSDTEKGVRAVVDALTAALTALTEGDRALSMGTTWTIRTGGLQHARWTVLVAADDTAPTAVVLYITPA</sequence>
<accession>A0A512II47</accession>
<protein>
    <submittedName>
        <fullName evidence="1">Uncharacterized protein</fullName>
    </submittedName>
</protein>
<dbReference type="EMBL" id="BJZS01000118">
    <property type="protein sequence ID" value="GEO97318.1"/>
    <property type="molecule type" value="Genomic_DNA"/>
</dbReference>
<evidence type="ECO:0000313" key="2">
    <source>
        <dbReference type="Proteomes" id="UP000321103"/>
    </source>
</evidence>
<name>A0A512II47_9MICC</name>
<dbReference type="Proteomes" id="UP000321103">
    <property type="component" value="Unassembled WGS sequence"/>
</dbReference>
<dbReference type="STRING" id="388357.GCA_001580365_03825"/>
<reference evidence="1 2" key="1">
    <citation type="submission" date="2019-07" db="EMBL/GenBank/DDBJ databases">
        <title>Whole genome shotgun sequence of Kocuria turfanensis NBRC 107627.</title>
        <authorList>
            <person name="Hosoyama A."/>
            <person name="Uohara A."/>
            <person name="Ohji S."/>
            <person name="Ichikawa N."/>
        </authorList>
    </citation>
    <scope>NUCLEOTIDE SEQUENCE [LARGE SCALE GENOMIC DNA]</scope>
    <source>
        <strain evidence="1 2">NBRC 107627</strain>
    </source>
</reference>
<evidence type="ECO:0000313" key="1">
    <source>
        <dbReference type="EMBL" id="GEO97318.1"/>
    </source>
</evidence>